<evidence type="ECO:0000259" key="1">
    <source>
        <dbReference type="Pfam" id="PF08937"/>
    </source>
</evidence>
<dbReference type="Proteomes" id="UP001595704">
    <property type="component" value="Unassembled WGS sequence"/>
</dbReference>
<sequence>MGYRNKTYVIFDGDNDMWAYAYMKGWNQNKKIDFNFNDAHDLNTITNASSEANTKRKLRERFSTAKQAVVLIGESTKNLYRFVRWEIEVCQTLGLPVVAVNLNKMRRYDADLCPPILRDADAVHVSFNARIIKHALDDFCTSYSKYQGKGDNWHYKEQVYKDLGL</sequence>
<comment type="caution">
    <text evidence="2">The sequence shown here is derived from an EMBL/GenBank/DDBJ whole genome shotgun (WGS) entry which is preliminary data.</text>
</comment>
<evidence type="ECO:0000313" key="3">
    <source>
        <dbReference type="Proteomes" id="UP001595704"/>
    </source>
</evidence>
<dbReference type="Gene3D" id="3.40.50.11200">
    <property type="match status" value="1"/>
</dbReference>
<organism evidence="2 3">
    <name type="scientific">Camelimonas fluminis</name>
    <dbReference type="NCBI Taxonomy" id="1576911"/>
    <lineage>
        <taxon>Bacteria</taxon>
        <taxon>Pseudomonadati</taxon>
        <taxon>Pseudomonadota</taxon>
        <taxon>Alphaproteobacteria</taxon>
        <taxon>Hyphomicrobiales</taxon>
        <taxon>Chelatococcaceae</taxon>
        <taxon>Camelimonas</taxon>
    </lineage>
</organism>
<protein>
    <submittedName>
        <fullName evidence="2">TIR domain-containing protein</fullName>
    </submittedName>
</protein>
<dbReference type="RefSeq" id="WP_104959403.1">
    <property type="nucleotide sequence ID" value="NZ_BNCG01000035.1"/>
</dbReference>
<dbReference type="EMBL" id="JBHRYC010000053">
    <property type="protein sequence ID" value="MFC3637950.1"/>
    <property type="molecule type" value="Genomic_DNA"/>
</dbReference>
<name>A0ABV7UGY6_9HYPH</name>
<keyword evidence="3" id="KW-1185">Reference proteome</keyword>
<dbReference type="InterPro" id="IPR015032">
    <property type="entry name" value="ThsB__TIR-like_domain"/>
</dbReference>
<proteinExistence type="predicted"/>
<feature type="domain" description="Thoeris protein ThsB TIR-like" evidence="1">
    <location>
        <begin position="10"/>
        <end position="104"/>
    </location>
</feature>
<reference evidence="3" key="1">
    <citation type="journal article" date="2019" name="Int. J. Syst. Evol. Microbiol.">
        <title>The Global Catalogue of Microorganisms (GCM) 10K type strain sequencing project: providing services to taxonomists for standard genome sequencing and annotation.</title>
        <authorList>
            <consortium name="The Broad Institute Genomics Platform"/>
            <consortium name="The Broad Institute Genome Sequencing Center for Infectious Disease"/>
            <person name="Wu L."/>
            <person name="Ma J."/>
        </authorList>
    </citation>
    <scope>NUCLEOTIDE SEQUENCE [LARGE SCALE GENOMIC DNA]</scope>
    <source>
        <strain evidence="3">KCTC 42282</strain>
    </source>
</reference>
<evidence type="ECO:0000313" key="2">
    <source>
        <dbReference type="EMBL" id="MFC3637950.1"/>
    </source>
</evidence>
<gene>
    <name evidence="2" type="ORF">ACFONL_11305</name>
</gene>
<accession>A0ABV7UGY6</accession>
<dbReference type="Pfam" id="PF08937">
    <property type="entry name" value="ThsB_TIR"/>
    <property type="match status" value="1"/>
</dbReference>